<keyword evidence="1" id="KW-0560">Oxidoreductase</keyword>
<accession>A0A512D8T6</accession>
<evidence type="ECO:0000313" key="3">
    <source>
        <dbReference type="EMBL" id="GEO32815.1"/>
    </source>
</evidence>
<evidence type="ECO:0000256" key="1">
    <source>
        <dbReference type="ARBA" id="ARBA00023002"/>
    </source>
</evidence>
<dbReference type="InterPro" id="IPR006094">
    <property type="entry name" value="Oxid_FAD_bind_N"/>
</dbReference>
<dbReference type="PROSITE" id="PS51387">
    <property type="entry name" value="FAD_PCMH"/>
    <property type="match status" value="1"/>
</dbReference>
<dbReference type="GO" id="GO:0071949">
    <property type="term" value="F:FAD binding"/>
    <property type="evidence" value="ECO:0007669"/>
    <property type="project" value="InterPro"/>
</dbReference>
<keyword evidence="4" id="KW-1185">Reference proteome</keyword>
<dbReference type="OrthoDB" id="143770at2"/>
<dbReference type="Pfam" id="PF04030">
    <property type="entry name" value="ALO"/>
    <property type="match status" value="1"/>
</dbReference>
<dbReference type="GO" id="GO:0016020">
    <property type="term" value="C:membrane"/>
    <property type="evidence" value="ECO:0007669"/>
    <property type="project" value="InterPro"/>
</dbReference>
<dbReference type="Proteomes" id="UP000321181">
    <property type="component" value="Unassembled WGS sequence"/>
</dbReference>
<feature type="domain" description="FAD-binding PCMH-type" evidence="2">
    <location>
        <begin position="13"/>
        <end position="190"/>
    </location>
</feature>
<evidence type="ECO:0000259" key="2">
    <source>
        <dbReference type="PROSITE" id="PS51387"/>
    </source>
</evidence>
<sequence>MSTRQSLTGWGGTAPSVACVVEPDDAEGVAAAVAAGRDGRAGRGGRGVVVRGLGRSYGDAAQNAGGTVVSLRGLQRVLSVDVEGAVVAVEAGVSLDHLMRTMLPLGLFVPVTPGTRHVTVGGAIAADIHGKDHHVRGSFSRHVADLDLLLADGTVRRLTPERDPDLFWATVGGMGLTGVILRATLRMLPVETSSVVVDTERATDLDDLMVRMTQDDDRYTYSVAWVDCLARGGALGRSVLTRGWPARRDQLPARAQGSALRFGPRRPPAVPLTAPVPLVNRASVLALNETWFRKAPRTRTRDVQGIAPFFHPLDVLESWPRVYGGRGFVQYQFVVPFEAGDVVRRCLEVLHRHGVVVSLAVLKRFGPGSPAPLSFPMPGWTLAMDLPVVPGLGDVLDRLDGLVLGAGGRLYLAKDARLAPDDLPRMYPMLDRWRQVRRSVDPDGVFASDLSRRLGL</sequence>
<dbReference type="InterPro" id="IPR010031">
    <property type="entry name" value="FAD_lactone_oxidase-like"/>
</dbReference>
<organism evidence="3 4">
    <name type="scientific">Cellulomonas aerilata</name>
    <dbReference type="NCBI Taxonomy" id="515326"/>
    <lineage>
        <taxon>Bacteria</taxon>
        <taxon>Bacillati</taxon>
        <taxon>Actinomycetota</taxon>
        <taxon>Actinomycetes</taxon>
        <taxon>Micrococcales</taxon>
        <taxon>Cellulomonadaceae</taxon>
        <taxon>Cellulomonas</taxon>
    </lineage>
</organism>
<dbReference type="GO" id="GO:0003885">
    <property type="term" value="F:D-arabinono-1,4-lactone oxidase activity"/>
    <property type="evidence" value="ECO:0007669"/>
    <property type="project" value="InterPro"/>
</dbReference>
<dbReference type="EMBL" id="BJYY01000001">
    <property type="protein sequence ID" value="GEO32815.1"/>
    <property type="molecule type" value="Genomic_DNA"/>
</dbReference>
<dbReference type="RefSeq" id="WP_146899480.1">
    <property type="nucleotide sequence ID" value="NZ_BAAARM010000001.1"/>
</dbReference>
<dbReference type="AlphaFoldDB" id="A0A512D8T6"/>
<dbReference type="Gene3D" id="3.30.465.10">
    <property type="match status" value="1"/>
</dbReference>
<reference evidence="3 4" key="1">
    <citation type="submission" date="2019-07" db="EMBL/GenBank/DDBJ databases">
        <title>Whole genome shotgun sequence of Cellulomonas aerilata NBRC 106308.</title>
        <authorList>
            <person name="Hosoyama A."/>
            <person name="Uohara A."/>
            <person name="Ohji S."/>
            <person name="Ichikawa N."/>
        </authorList>
    </citation>
    <scope>NUCLEOTIDE SEQUENCE [LARGE SCALE GENOMIC DNA]</scope>
    <source>
        <strain evidence="3 4">NBRC 106308</strain>
    </source>
</reference>
<dbReference type="PANTHER" id="PTHR43762:SF1">
    <property type="entry name" value="D-ARABINONO-1,4-LACTONE OXIDASE"/>
    <property type="match status" value="1"/>
</dbReference>
<name>A0A512D8T6_9CELL</name>
<protein>
    <submittedName>
        <fullName evidence="3">Oxidoreductase</fullName>
    </submittedName>
</protein>
<evidence type="ECO:0000313" key="4">
    <source>
        <dbReference type="Proteomes" id="UP000321181"/>
    </source>
</evidence>
<dbReference type="InterPro" id="IPR007173">
    <property type="entry name" value="ALO_C"/>
</dbReference>
<dbReference type="SUPFAM" id="SSF56176">
    <property type="entry name" value="FAD-binding/transporter-associated domain-like"/>
    <property type="match status" value="1"/>
</dbReference>
<dbReference type="InterPro" id="IPR036318">
    <property type="entry name" value="FAD-bd_PCMH-like_sf"/>
</dbReference>
<dbReference type="PANTHER" id="PTHR43762">
    <property type="entry name" value="L-GULONOLACTONE OXIDASE"/>
    <property type="match status" value="1"/>
</dbReference>
<dbReference type="InterPro" id="IPR016169">
    <property type="entry name" value="FAD-bd_PCMH_sub2"/>
</dbReference>
<comment type="caution">
    <text evidence="3">The sequence shown here is derived from an EMBL/GenBank/DDBJ whole genome shotgun (WGS) entry which is preliminary data.</text>
</comment>
<dbReference type="InterPro" id="IPR016171">
    <property type="entry name" value="Vanillyl_alc_oxidase_C-sub2"/>
</dbReference>
<proteinExistence type="predicted"/>
<dbReference type="Gene3D" id="1.10.45.10">
    <property type="entry name" value="Vanillyl-alcohol Oxidase, Chain A, domain 4"/>
    <property type="match status" value="1"/>
</dbReference>
<gene>
    <name evidence="3" type="ORF">CAE01nite_05400</name>
</gene>
<dbReference type="Pfam" id="PF01565">
    <property type="entry name" value="FAD_binding_4"/>
    <property type="match status" value="1"/>
</dbReference>
<dbReference type="InterPro" id="IPR016166">
    <property type="entry name" value="FAD-bd_PCMH"/>
</dbReference>